<dbReference type="EMBL" id="JAYJJT010000007">
    <property type="protein sequence ID" value="MEB3049731.1"/>
    <property type="molecule type" value="Genomic_DNA"/>
</dbReference>
<feature type="compositionally biased region" description="Pro residues" evidence="1">
    <location>
        <begin position="206"/>
        <end position="233"/>
    </location>
</feature>
<evidence type="ECO:0000313" key="4">
    <source>
        <dbReference type="Proteomes" id="UP001299046"/>
    </source>
</evidence>
<evidence type="ECO:0000256" key="1">
    <source>
        <dbReference type="SAM" id="MobiDB-lite"/>
    </source>
</evidence>
<reference evidence="3 4" key="1">
    <citation type="submission" date="2023-12" db="EMBL/GenBank/DDBJ databases">
        <title>Description of new species of Mycobacterium terrae complex isolated from sewage at the Sao Paulo Zoological Park Foundation in Brazil.</title>
        <authorList>
            <person name="Romagnoli C.L."/>
            <person name="Conceicao E.C."/>
            <person name="Machado E."/>
            <person name="Barreto L.B.P.F."/>
            <person name="Sharma A."/>
            <person name="Silva N.M."/>
            <person name="Marques L.E."/>
            <person name="Juliana M.A."/>
            <person name="Lourenco M.C.S."/>
            <person name="Digiampietri L.A."/>
            <person name="Suffys P.N."/>
            <person name="Viana-Niero C."/>
        </authorList>
    </citation>
    <scope>NUCLEOTIDE SEQUENCE [LARGE SCALE GENOMIC DNA]</scope>
    <source>
        <strain evidence="3 4">MYC123</strain>
    </source>
</reference>
<keyword evidence="2" id="KW-1133">Transmembrane helix</keyword>
<keyword evidence="4" id="KW-1185">Reference proteome</keyword>
<dbReference type="RefSeq" id="WP_224861422.1">
    <property type="nucleotide sequence ID" value="NZ_JAYJJT010000007.1"/>
</dbReference>
<comment type="caution">
    <text evidence="3">The sequence shown here is derived from an EMBL/GenBank/DDBJ whole genome shotgun (WGS) entry which is preliminary data.</text>
</comment>
<evidence type="ECO:0000313" key="3">
    <source>
        <dbReference type="EMBL" id="MEB3049731.1"/>
    </source>
</evidence>
<feature type="compositionally biased region" description="Basic and acidic residues" evidence="1">
    <location>
        <begin position="195"/>
        <end position="204"/>
    </location>
</feature>
<proteinExistence type="predicted"/>
<sequence length="342" mass="35911">MIGKDAVAQALREALMWLSARLRPSSPRLRLRTRLYLVSAPVIVVLLLLAAKLIGVGLVSNSAVTDFTRHDIEALRGDVAFLQKFDVFDPAKTAFAAGDLSVLEGRLQDADDRFSDSLARIGAEKSCPVRINLVLVRETLGDLATRAGKKDEAEGYYSDAMMLAQQAPADCFEGNSDPNEDRQAIRADSVPRLQRKIDALHRPPESNSPPPSTVAPDPPPTSLTPTSVPPLPGLAPTESSPDSTEGPGPAKPSETPVPGPGANMPDLPQSSGGQGPVIGPDEGGAPNDGPGVIDPISPDRIPTAGSGSPPGHKLGPGTSGDRLRRLLDNSNAYGDNREMPAD</sequence>
<name>A0ABU5YI56_9MYCO</name>
<dbReference type="Proteomes" id="UP001299046">
    <property type="component" value="Unassembled WGS sequence"/>
</dbReference>
<keyword evidence="2" id="KW-0472">Membrane</keyword>
<gene>
    <name evidence="3" type="ORF">KV112_08285</name>
</gene>
<feature type="transmembrane region" description="Helical" evidence="2">
    <location>
        <begin position="35"/>
        <end position="59"/>
    </location>
</feature>
<organism evidence="3 4">
    <name type="scientific">[Mycobacterium] zoologicum</name>
    <dbReference type="NCBI Taxonomy" id="2872311"/>
    <lineage>
        <taxon>Bacteria</taxon>
        <taxon>Bacillati</taxon>
        <taxon>Actinomycetota</taxon>
        <taxon>Actinomycetes</taxon>
        <taxon>Mycobacteriales</taxon>
        <taxon>Mycobacteriaceae</taxon>
        <taxon>Mycolicibacter</taxon>
    </lineage>
</organism>
<feature type="region of interest" description="Disordered" evidence="1">
    <location>
        <begin position="170"/>
        <end position="342"/>
    </location>
</feature>
<evidence type="ECO:0000256" key="2">
    <source>
        <dbReference type="SAM" id="Phobius"/>
    </source>
</evidence>
<protein>
    <submittedName>
        <fullName evidence="3">Uncharacterized protein</fullName>
    </submittedName>
</protein>
<keyword evidence="2" id="KW-0812">Transmembrane</keyword>
<accession>A0ABU5YI56</accession>